<evidence type="ECO:0000313" key="1">
    <source>
        <dbReference type="EMBL" id="GBO99443.1"/>
    </source>
</evidence>
<name>A0A4C1SBL7_EUMVA</name>
<accession>A0A4C1SBL7</accession>
<comment type="caution">
    <text evidence="1">The sequence shown here is derived from an EMBL/GenBank/DDBJ whole genome shotgun (WGS) entry which is preliminary data.</text>
</comment>
<gene>
    <name evidence="1" type="ORF">EVAR_643_1</name>
</gene>
<organism evidence="1 2">
    <name type="scientific">Eumeta variegata</name>
    <name type="common">Bagworm moth</name>
    <name type="synonym">Eumeta japonica</name>
    <dbReference type="NCBI Taxonomy" id="151549"/>
    <lineage>
        <taxon>Eukaryota</taxon>
        <taxon>Metazoa</taxon>
        <taxon>Ecdysozoa</taxon>
        <taxon>Arthropoda</taxon>
        <taxon>Hexapoda</taxon>
        <taxon>Insecta</taxon>
        <taxon>Pterygota</taxon>
        <taxon>Neoptera</taxon>
        <taxon>Endopterygota</taxon>
        <taxon>Lepidoptera</taxon>
        <taxon>Glossata</taxon>
        <taxon>Ditrysia</taxon>
        <taxon>Tineoidea</taxon>
        <taxon>Psychidae</taxon>
        <taxon>Oiketicinae</taxon>
        <taxon>Eumeta</taxon>
    </lineage>
</organism>
<protein>
    <submittedName>
        <fullName evidence="1">Uncharacterized protein</fullName>
    </submittedName>
</protein>
<proteinExistence type="predicted"/>
<dbReference type="EMBL" id="BGZK01000003">
    <property type="protein sequence ID" value="GBO99443.1"/>
    <property type="molecule type" value="Genomic_DNA"/>
</dbReference>
<dbReference type="Proteomes" id="UP000299102">
    <property type="component" value="Unassembled WGS sequence"/>
</dbReference>
<evidence type="ECO:0000313" key="2">
    <source>
        <dbReference type="Proteomes" id="UP000299102"/>
    </source>
</evidence>
<dbReference type="AlphaFoldDB" id="A0A4C1SBL7"/>
<reference evidence="1 2" key="1">
    <citation type="journal article" date="2019" name="Commun. Biol.">
        <title>The bagworm genome reveals a unique fibroin gene that provides high tensile strength.</title>
        <authorList>
            <person name="Kono N."/>
            <person name="Nakamura H."/>
            <person name="Ohtoshi R."/>
            <person name="Tomita M."/>
            <person name="Numata K."/>
            <person name="Arakawa K."/>
        </authorList>
    </citation>
    <scope>NUCLEOTIDE SEQUENCE [LARGE SCALE GENOMIC DNA]</scope>
</reference>
<keyword evidence="2" id="KW-1185">Reference proteome</keyword>
<sequence>MTFRILHNDFHNSFAVTSAYPSGLPTCSPKLALSALLERYNSHLEGKKTHCGRHGDLCLETRWSRWTHVVRVEQRLGFFQKSSPATRVSPVAGLVAGTFILHGANACVSGAVDRYRASPALSKLRAEGSMGRNGHRKSKLYAKKQTQRLGAYSYESE</sequence>